<comment type="caution">
    <text evidence="4">The sequence shown here is derived from an EMBL/GenBank/DDBJ whole genome shotgun (WGS) entry which is preliminary data.</text>
</comment>
<proteinExistence type="predicted"/>
<evidence type="ECO:0000256" key="1">
    <source>
        <dbReference type="SAM" id="MobiDB-lite"/>
    </source>
</evidence>
<sequence length="239" mass="23216">MSQYANDEFDRVPEFTDRKGIHRNEAEGAARGSGLGLLMGVGVLALVVGIFSFFVLPQFAGTPADTASAGSSDAVAASPAGAGDATASEPTGQSAGAASASTGAATDPAAESTATESSAAESSAAESSDAGEPTGAADAAGEAGAASAAVDYAVPVAVYNGSGRVGVAAGGAAALAGGGFTAVTSGNWAKQVDYPVVYFTTDDSRATAEEAARVLGIPTVFQTPNIPVEVSVVLGRNYG</sequence>
<feature type="compositionally biased region" description="Basic and acidic residues" evidence="1">
    <location>
        <begin position="8"/>
        <end position="20"/>
    </location>
</feature>
<reference evidence="4 5" key="1">
    <citation type="submission" date="2024-09" db="EMBL/GenBank/DDBJ databases">
        <authorList>
            <person name="Salinas-Garcia M.A."/>
            <person name="Prieme A."/>
        </authorList>
    </citation>
    <scope>NUCLEOTIDE SEQUENCE [LARGE SCALE GENOMIC DNA]</scope>
    <source>
        <strain evidence="4 5">DSM 21081</strain>
    </source>
</reference>
<gene>
    <name evidence="4" type="ORF">ACETWP_12115</name>
</gene>
<name>A0ABV4UNW9_9MICC</name>
<keyword evidence="2" id="KW-0812">Transmembrane</keyword>
<dbReference type="EMBL" id="JBHDLJ010000010">
    <property type="protein sequence ID" value="MFB0835334.1"/>
    <property type="molecule type" value="Genomic_DNA"/>
</dbReference>
<keyword evidence="2" id="KW-0472">Membrane</keyword>
<keyword evidence="5" id="KW-1185">Reference proteome</keyword>
<keyword evidence="2" id="KW-1133">Transmembrane helix</keyword>
<dbReference type="Proteomes" id="UP001575652">
    <property type="component" value="Unassembled WGS sequence"/>
</dbReference>
<dbReference type="Gene3D" id="3.30.70.2390">
    <property type="match status" value="1"/>
</dbReference>
<accession>A0ABV4UNW9</accession>
<feature type="transmembrane region" description="Helical" evidence="2">
    <location>
        <begin position="35"/>
        <end position="56"/>
    </location>
</feature>
<organism evidence="4 5">
    <name type="scientific">Arthrobacter halodurans</name>
    <dbReference type="NCBI Taxonomy" id="516699"/>
    <lineage>
        <taxon>Bacteria</taxon>
        <taxon>Bacillati</taxon>
        <taxon>Actinomycetota</taxon>
        <taxon>Actinomycetes</taxon>
        <taxon>Micrococcales</taxon>
        <taxon>Micrococcaceae</taxon>
        <taxon>Arthrobacter</taxon>
    </lineage>
</organism>
<dbReference type="Pfam" id="PF13399">
    <property type="entry name" value="LytR_C"/>
    <property type="match status" value="1"/>
</dbReference>
<protein>
    <submittedName>
        <fullName evidence="4">LytR C-terminal domain-containing protein</fullName>
    </submittedName>
</protein>
<dbReference type="InterPro" id="IPR027381">
    <property type="entry name" value="LytR/CpsA/Psr_C"/>
</dbReference>
<evidence type="ECO:0000313" key="5">
    <source>
        <dbReference type="Proteomes" id="UP001575652"/>
    </source>
</evidence>
<feature type="region of interest" description="Disordered" evidence="1">
    <location>
        <begin position="1"/>
        <end position="20"/>
    </location>
</feature>
<feature type="region of interest" description="Disordered" evidence="1">
    <location>
        <begin position="65"/>
        <end position="139"/>
    </location>
</feature>
<feature type="domain" description="LytR/CpsA/Psr regulator C-terminal" evidence="3">
    <location>
        <begin position="154"/>
        <end position="238"/>
    </location>
</feature>
<evidence type="ECO:0000313" key="4">
    <source>
        <dbReference type="EMBL" id="MFB0835334.1"/>
    </source>
</evidence>
<evidence type="ECO:0000259" key="3">
    <source>
        <dbReference type="Pfam" id="PF13399"/>
    </source>
</evidence>
<dbReference type="RefSeq" id="WP_373972511.1">
    <property type="nucleotide sequence ID" value="NZ_JBHDLJ010000010.1"/>
</dbReference>
<evidence type="ECO:0000256" key="2">
    <source>
        <dbReference type="SAM" id="Phobius"/>
    </source>
</evidence>